<organism evidence="2 3">
    <name type="scientific">Chlamydomonas schloesseri</name>
    <dbReference type="NCBI Taxonomy" id="2026947"/>
    <lineage>
        <taxon>Eukaryota</taxon>
        <taxon>Viridiplantae</taxon>
        <taxon>Chlorophyta</taxon>
        <taxon>core chlorophytes</taxon>
        <taxon>Chlorophyceae</taxon>
        <taxon>CS clade</taxon>
        <taxon>Chlamydomonadales</taxon>
        <taxon>Chlamydomonadaceae</taxon>
        <taxon>Chlamydomonas</taxon>
    </lineage>
</organism>
<evidence type="ECO:0000256" key="1">
    <source>
        <dbReference type="SAM" id="Phobius"/>
    </source>
</evidence>
<reference evidence="2" key="1">
    <citation type="journal article" date="2020" name="bioRxiv">
        <title>Comparative genomics of Chlamydomonas.</title>
        <authorList>
            <person name="Craig R.J."/>
            <person name="Hasan A.R."/>
            <person name="Ness R.W."/>
            <person name="Keightley P.D."/>
        </authorList>
    </citation>
    <scope>NUCLEOTIDE SEQUENCE</scope>
    <source>
        <strain evidence="2">CCAP 11/173</strain>
    </source>
</reference>
<dbReference type="AlphaFoldDB" id="A0A835WP11"/>
<gene>
    <name evidence="2" type="ORF">HYH02_004576</name>
</gene>
<accession>A0A835WP11</accession>
<comment type="caution">
    <text evidence="2">The sequence shown here is derived from an EMBL/GenBank/DDBJ whole genome shotgun (WGS) entry which is preliminary data.</text>
</comment>
<dbReference type="EMBL" id="JAEHOD010000010">
    <property type="protein sequence ID" value="KAG2450738.1"/>
    <property type="molecule type" value="Genomic_DNA"/>
</dbReference>
<keyword evidence="1" id="KW-0472">Membrane</keyword>
<proteinExistence type="predicted"/>
<protein>
    <submittedName>
        <fullName evidence="2">Uncharacterized protein</fullName>
    </submittedName>
</protein>
<feature type="transmembrane region" description="Helical" evidence="1">
    <location>
        <begin position="95"/>
        <end position="116"/>
    </location>
</feature>
<sequence length="127" mass="13941">MPARNCGYGAGAKLAHLPGKQVRLRPVRAGALYMRRPVARRSMMERKLDKVLSNQVEMQQDIGRMQQDIGGMQQDIGKMQQDIEQLKIDMAVNKALVLVNLTPAALLVLGVLYIVYSDFLASGGGST</sequence>
<dbReference type="Proteomes" id="UP000613740">
    <property type="component" value="Unassembled WGS sequence"/>
</dbReference>
<keyword evidence="3" id="KW-1185">Reference proteome</keyword>
<keyword evidence="1" id="KW-0812">Transmembrane</keyword>
<dbReference type="Gene3D" id="1.20.5.190">
    <property type="match status" value="1"/>
</dbReference>
<evidence type="ECO:0000313" key="2">
    <source>
        <dbReference type="EMBL" id="KAG2450738.1"/>
    </source>
</evidence>
<name>A0A835WP11_9CHLO</name>
<keyword evidence="1" id="KW-1133">Transmembrane helix</keyword>
<dbReference type="OrthoDB" id="526683at2759"/>
<evidence type="ECO:0000313" key="3">
    <source>
        <dbReference type="Proteomes" id="UP000613740"/>
    </source>
</evidence>